<dbReference type="EMBL" id="JRNE01000067">
    <property type="protein sequence ID" value="KGF15857.1"/>
    <property type="molecule type" value="Genomic_DNA"/>
</dbReference>
<comment type="caution">
    <text evidence="2">The sequence shown here is derived from an EMBL/GenBank/DDBJ whole genome shotgun (WGS) entry which is preliminary data.</text>
</comment>
<name>A0A095ZAY8_9CORY</name>
<protein>
    <recommendedName>
        <fullName evidence="1">Orc1-like AAA ATPase domain-containing protein</fullName>
    </recommendedName>
</protein>
<accession>A0A095ZAY8</accession>
<organism evidence="2 3">
    <name type="scientific">Corynebacterium freneyi DNF00450</name>
    <dbReference type="NCBI Taxonomy" id="1287475"/>
    <lineage>
        <taxon>Bacteria</taxon>
        <taxon>Bacillati</taxon>
        <taxon>Actinomycetota</taxon>
        <taxon>Actinomycetes</taxon>
        <taxon>Mycobacteriales</taxon>
        <taxon>Corynebacteriaceae</taxon>
        <taxon>Corynebacterium</taxon>
    </lineage>
</organism>
<dbReference type="InterPro" id="IPR041664">
    <property type="entry name" value="AAA_16"/>
</dbReference>
<reference evidence="2 3" key="1">
    <citation type="submission" date="2014-07" db="EMBL/GenBank/DDBJ databases">
        <authorList>
            <person name="McCorrison J."/>
            <person name="Sanka R."/>
            <person name="Torralba M."/>
            <person name="Gillis M."/>
            <person name="Haft D.H."/>
            <person name="Methe B."/>
            <person name="Sutton G."/>
            <person name="Nelson K.E."/>
        </authorList>
    </citation>
    <scope>NUCLEOTIDE SEQUENCE [LARGE SCALE GENOMIC DNA]</scope>
    <source>
        <strain evidence="2 3">DNF00450</strain>
    </source>
</reference>
<dbReference type="Proteomes" id="UP000029548">
    <property type="component" value="Unassembled WGS sequence"/>
</dbReference>
<dbReference type="Pfam" id="PF13191">
    <property type="entry name" value="AAA_16"/>
    <property type="match status" value="1"/>
</dbReference>
<dbReference type="AlphaFoldDB" id="A0A095ZAY8"/>
<evidence type="ECO:0000313" key="3">
    <source>
        <dbReference type="Proteomes" id="UP000029548"/>
    </source>
</evidence>
<gene>
    <name evidence="2" type="ORF">HMPREF1650_10110</name>
</gene>
<dbReference type="RefSeq" id="WP_035123004.1">
    <property type="nucleotide sequence ID" value="NZ_JRNE01000067.1"/>
</dbReference>
<dbReference type="InterPro" id="IPR027417">
    <property type="entry name" value="P-loop_NTPase"/>
</dbReference>
<dbReference type="Gene3D" id="3.40.50.300">
    <property type="entry name" value="P-loop containing nucleotide triphosphate hydrolases"/>
    <property type="match status" value="1"/>
</dbReference>
<feature type="domain" description="Orc1-like AAA ATPase" evidence="1">
    <location>
        <begin position="22"/>
        <end position="171"/>
    </location>
</feature>
<sequence length="379" mass="40529">MTTPPRPRNPFRPTFGVSPHVLAGRDRLLADFELALAEGPGSPYRAILVSGARGIGKTVLLNELEDVARGLGWVIARVHVGESLIDDLVHSTLPALISDLADEPPRRAVTGASIGGIGSISLSVPVDDRPGTTLIRRLREVSALLRPRGTGLLITLDEAQSAAPDAMKRLAIAYQDLVRDDFDVAFAAAGLPHGIDQLLQLEGTTFLRRAERLELGPVDRAAAVDALVRTSADGGRPMDERAASDAADISRGYPYLIQLVGSLAWARASLDDKSAITSADIAAIRDRAIARMGIQVHKPSMSGVPDGERVVLEAMADIMAETGEDSVATGEVAARLGFTPQGLSPRRARLLERELVRAPKHGRLEFALPYFGEYLIASR</sequence>
<dbReference type="SUPFAM" id="SSF52540">
    <property type="entry name" value="P-loop containing nucleoside triphosphate hydrolases"/>
    <property type="match status" value="1"/>
</dbReference>
<evidence type="ECO:0000313" key="2">
    <source>
        <dbReference type="EMBL" id="KGF15857.1"/>
    </source>
</evidence>
<proteinExistence type="predicted"/>
<dbReference type="eggNOG" id="COG1672">
    <property type="taxonomic scope" value="Bacteria"/>
</dbReference>
<evidence type="ECO:0000259" key="1">
    <source>
        <dbReference type="Pfam" id="PF13191"/>
    </source>
</evidence>